<proteinExistence type="inferred from homology"/>
<comment type="function">
    <text evidence="6">Choline transporter.</text>
</comment>
<feature type="transmembrane region" description="Helical" evidence="6">
    <location>
        <begin position="352"/>
        <end position="379"/>
    </location>
</feature>
<keyword evidence="3 6" id="KW-0812">Transmembrane</keyword>
<feature type="transmembrane region" description="Helical" evidence="6">
    <location>
        <begin position="62"/>
        <end position="87"/>
    </location>
</feature>
<keyword evidence="8" id="KW-1185">Reference proteome</keyword>
<gene>
    <name evidence="7" type="ORF">FRACYDRAFT_188063</name>
</gene>
<dbReference type="InterPro" id="IPR007603">
    <property type="entry name" value="Choline_transptr-like"/>
</dbReference>
<evidence type="ECO:0000313" key="8">
    <source>
        <dbReference type="Proteomes" id="UP000095751"/>
    </source>
</evidence>
<feature type="transmembrane region" description="Helical" evidence="6">
    <location>
        <begin position="385"/>
        <end position="408"/>
    </location>
</feature>
<evidence type="ECO:0000313" key="7">
    <source>
        <dbReference type="EMBL" id="OEU14520.1"/>
    </source>
</evidence>
<feature type="transmembrane region" description="Helical" evidence="6">
    <location>
        <begin position="144"/>
        <end position="165"/>
    </location>
</feature>
<protein>
    <recommendedName>
        <fullName evidence="6">Choline transporter-like protein</fullName>
    </recommendedName>
</protein>
<feature type="transmembrane region" description="Helical" evidence="6">
    <location>
        <begin position="94"/>
        <end position="113"/>
    </location>
</feature>
<sequence length="452" mass="49649">MNIENNAPQRGEKQPTACRDSFWAILFYIHLIAIAVTTIKYAPIMASDEEFNEFTDLNMSTIYTILAISGAAGLGISTIAMSLMMIIPTAMIKVALLFNLLVTLGMVVCSILVQAWPMVFMASIGFLFTLYYTYVIWKRIPFAASTLVTAITAIKCNMGLSFFAYNNLVLTFLWSMWWSLAFVATAYVVSDCNIGEDAYCENELNGGVLFLFLVSFFWVCQVIKNIVHCTVAGTVGTWWFIPNDAKSCCSSAVINSYYSSITTSFGSICFGSLIVAIIQATREIVNSMRTQENSLLLCLIDCVLGLLEYLAKQFNKWAYIYVGLYGYGFVEASVNVLSLFQARGWTSIIADMLVDTVLLMVSICVGVITGIIGAIVGTVMQQGGAVIGVAFLVGMIIGFVLCSTLFSLISSAVNTVIVCFAEAPAEFHSNHPQLSQQMLLAWRDAYPTEFGY</sequence>
<feature type="transmembrane region" description="Helical" evidence="6">
    <location>
        <begin position="171"/>
        <end position="189"/>
    </location>
</feature>
<dbReference type="GO" id="GO:0022857">
    <property type="term" value="F:transmembrane transporter activity"/>
    <property type="evidence" value="ECO:0007669"/>
    <property type="project" value="UniProtKB-UniRule"/>
</dbReference>
<feature type="transmembrane region" description="Helical" evidence="6">
    <location>
        <begin position="317"/>
        <end position="340"/>
    </location>
</feature>
<evidence type="ECO:0000256" key="1">
    <source>
        <dbReference type="ARBA" id="ARBA00004141"/>
    </source>
</evidence>
<evidence type="ECO:0000256" key="3">
    <source>
        <dbReference type="ARBA" id="ARBA00022692"/>
    </source>
</evidence>
<dbReference type="Proteomes" id="UP000095751">
    <property type="component" value="Unassembled WGS sequence"/>
</dbReference>
<comment type="similarity">
    <text evidence="2 6">Belongs to the CTL (choline transporter-like) family.</text>
</comment>
<organism evidence="7 8">
    <name type="scientific">Fragilariopsis cylindrus CCMP1102</name>
    <dbReference type="NCBI Taxonomy" id="635003"/>
    <lineage>
        <taxon>Eukaryota</taxon>
        <taxon>Sar</taxon>
        <taxon>Stramenopiles</taxon>
        <taxon>Ochrophyta</taxon>
        <taxon>Bacillariophyta</taxon>
        <taxon>Bacillariophyceae</taxon>
        <taxon>Bacillariophycidae</taxon>
        <taxon>Bacillariales</taxon>
        <taxon>Bacillariaceae</taxon>
        <taxon>Fragilariopsis</taxon>
    </lineage>
</organism>
<accession>A0A1E7F8L6</accession>
<dbReference type="PANTHER" id="PTHR12385:SF4">
    <property type="entry name" value="PROTEIN PNS1"/>
    <property type="match status" value="1"/>
</dbReference>
<dbReference type="KEGG" id="fcy:FRACYDRAFT_188063"/>
<dbReference type="Pfam" id="PF04515">
    <property type="entry name" value="Choline_transpo"/>
    <property type="match status" value="1"/>
</dbReference>
<keyword evidence="5 6" id="KW-0472">Membrane</keyword>
<dbReference type="OrthoDB" id="44736at2759"/>
<dbReference type="PANTHER" id="PTHR12385">
    <property type="entry name" value="CHOLINE TRANSPORTER-LIKE (SLC FAMILY 44)"/>
    <property type="match status" value="1"/>
</dbReference>
<reference evidence="7 8" key="1">
    <citation type="submission" date="2016-09" db="EMBL/GenBank/DDBJ databases">
        <title>Extensive genetic diversity and differential bi-allelic expression allows diatom success in the polar Southern Ocean.</title>
        <authorList>
            <consortium name="DOE Joint Genome Institute"/>
            <person name="Mock T."/>
            <person name="Otillar R.P."/>
            <person name="Strauss J."/>
            <person name="Dupont C."/>
            <person name="Frickenhaus S."/>
            <person name="Maumus F."/>
            <person name="Mcmullan M."/>
            <person name="Sanges R."/>
            <person name="Schmutz J."/>
            <person name="Toseland A."/>
            <person name="Valas R."/>
            <person name="Veluchamy A."/>
            <person name="Ward B.J."/>
            <person name="Allen A."/>
            <person name="Barry K."/>
            <person name="Falciatore A."/>
            <person name="Ferrante M."/>
            <person name="Fortunato A.E."/>
            <person name="Gloeckner G."/>
            <person name="Gruber A."/>
            <person name="Hipkin R."/>
            <person name="Janech M."/>
            <person name="Kroth P."/>
            <person name="Leese F."/>
            <person name="Lindquist E."/>
            <person name="Lyon B.R."/>
            <person name="Martin J."/>
            <person name="Mayer C."/>
            <person name="Parker M."/>
            <person name="Quesneville H."/>
            <person name="Raymond J."/>
            <person name="Uhlig C."/>
            <person name="Valentin K.U."/>
            <person name="Worden A.Z."/>
            <person name="Armbrust E.V."/>
            <person name="Bowler C."/>
            <person name="Green B."/>
            <person name="Moulton V."/>
            <person name="Van Oosterhout C."/>
            <person name="Grigoriev I."/>
        </authorList>
    </citation>
    <scope>NUCLEOTIDE SEQUENCE [LARGE SCALE GENOMIC DNA]</scope>
    <source>
        <strain evidence="7 8">CCMP1102</strain>
    </source>
</reference>
<evidence type="ECO:0000256" key="2">
    <source>
        <dbReference type="ARBA" id="ARBA00007168"/>
    </source>
</evidence>
<name>A0A1E7F8L6_9STRA</name>
<feature type="transmembrane region" description="Helical" evidence="6">
    <location>
        <begin position="119"/>
        <end position="137"/>
    </location>
</feature>
<dbReference type="GO" id="GO:0005886">
    <property type="term" value="C:plasma membrane"/>
    <property type="evidence" value="ECO:0007669"/>
    <property type="project" value="UniProtKB-SubCell"/>
</dbReference>
<evidence type="ECO:0000256" key="6">
    <source>
        <dbReference type="RuleBase" id="RU368066"/>
    </source>
</evidence>
<comment type="subcellular location">
    <subcellularLocation>
        <location evidence="6">Cell membrane</location>
        <topology evidence="6">Multi-pass membrane protein</topology>
    </subcellularLocation>
    <subcellularLocation>
        <location evidence="1">Membrane</location>
        <topology evidence="1">Multi-pass membrane protein</topology>
    </subcellularLocation>
</comment>
<evidence type="ECO:0000256" key="5">
    <source>
        <dbReference type="ARBA" id="ARBA00023136"/>
    </source>
</evidence>
<feature type="transmembrane region" description="Helical" evidence="6">
    <location>
        <begin position="21"/>
        <end position="42"/>
    </location>
</feature>
<feature type="transmembrane region" description="Helical" evidence="6">
    <location>
        <begin position="261"/>
        <end position="281"/>
    </location>
</feature>
<evidence type="ECO:0000256" key="4">
    <source>
        <dbReference type="ARBA" id="ARBA00022989"/>
    </source>
</evidence>
<feature type="transmembrane region" description="Helical" evidence="6">
    <location>
        <begin position="210"/>
        <end position="241"/>
    </location>
</feature>
<keyword evidence="4 6" id="KW-1133">Transmembrane helix</keyword>
<dbReference type="InParanoid" id="A0A1E7F8L6"/>
<dbReference type="AlphaFoldDB" id="A0A1E7F8L6"/>
<dbReference type="EMBL" id="KV784360">
    <property type="protein sequence ID" value="OEU14520.1"/>
    <property type="molecule type" value="Genomic_DNA"/>
</dbReference>